<evidence type="ECO:0000256" key="8">
    <source>
        <dbReference type="ARBA" id="ARBA00023002"/>
    </source>
</evidence>
<dbReference type="Proteomes" id="UP000054988">
    <property type="component" value="Unassembled WGS sequence"/>
</dbReference>
<evidence type="ECO:0000256" key="6">
    <source>
        <dbReference type="ARBA" id="ARBA00022723"/>
    </source>
</evidence>
<keyword evidence="7" id="KW-1133">Transmembrane helix</keyword>
<evidence type="ECO:0000256" key="1">
    <source>
        <dbReference type="ARBA" id="ARBA00001971"/>
    </source>
</evidence>
<dbReference type="SUPFAM" id="SSF48264">
    <property type="entry name" value="Cytochrome P450"/>
    <property type="match status" value="1"/>
</dbReference>
<evidence type="ECO:0000256" key="7">
    <source>
        <dbReference type="ARBA" id="ARBA00022989"/>
    </source>
</evidence>
<comment type="similarity">
    <text evidence="3">Belongs to the cytochrome P450 family.</text>
</comment>
<dbReference type="GO" id="GO:0016705">
    <property type="term" value="F:oxidoreductase activity, acting on paired donors, with incorporation or reduction of molecular oxygen"/>
    <property type="evidence" value="ECO:0007669"/>
    <property type="project" value="InterPro"/>
</dbReference>
<evidence type="ECO:0008006" key="14">
    <source>
        <dbReference type="Google" id="ProtNLM"/>
    </source>
</evidence>
<comment type="caution">
    <text evidence="12">The sequence shown here is derived from an EMBL/GenBank/DDBJ whole genome shotgun (WGS) entry which is preliminary data.</text>
</comment>
<dbReference type="PANTHER" id="PTHR46300:SF2">
    <property type="entry name" value="CYTOCHROME P450 MONOOXYGENASE ALNH-RELATED"/>
    <property type="match status" value="1"/>
</dbReference>
<keyword evidence="8" id="KW-0560">Oxidoreductase</keyword>
<protein>
    <recommendedName>
        <fullName evidence="14">Cytochrome p450</fullName>
    </recommendedName>
</protein>
<keyword evidence="11" id="KW-0472">Membrane</keyword>
<reference evidence="12 13" key="1">
    <citation type="submission" date="2015-12" db="EMBL/GenBank/DDBJ databases">
        <title>Draft genome sequence of Moniliophthora roreri, the causal agent of frosty pod rot of cacao.</title>
        <authorList>
            <person name="Aime M.C."/>
            <person name="Diaz-Valderrama J.R."/>
            <person name="Kijpornyongpan T."/>
            <person name="Phillips-Mora W."/>
        </authorList>
    </citation>
    <scope>NUCLEOTIDE SEQUENCE [LARGE SCALE GENOMIC DNA]</scope>
    <source>
        <strain evidence="12 13">MCA 2952</strain>
    </source>
</reference>
<dbReference type="EMBL" id="LATX01001835">
    <property type="protein sequence ID" value="KTB37614.1"/>
    <property type="molecule type" value="Genomic_DNA"/>
</dbReference>
<proteinExistence type="inferred from homology"/>
<accession>A0A0W0FMR7</accession>
<evidence type="ECO:0000256" key="5">
    <source>
        <dbReference type="ARBA" id="ARBA00022692"/>
    </source>
</evidence>
<sequence length="48" mass="5366">MYTGGAETSATAVDWFMLAMIAYPEVQPKCYQELDTVIGCSRMPRFAD</sequence>
<comment type="cofactor">
    <cofactor evidence="1">
        <name>heme</name>
        <dbReference type="ChEBI" id="CHEBI:30413"/>
    </cofactor>
</comment>
<dbReference type="PANTHER" id="PTHR46300">
    <property type="entry name" value="P450, PUTATIVE (EUROFUNG)-RELATED-RELATED"/>
    <property type="match status" value="1"/>
</dbReference>
<evidence type="ECO:0000256" key="3">
    <source>
        <dbReference type="ARBA" id="ARBA00010617"/>
    </source>
</evidence>
<evidence type="ECO:0000256" key="11">
    <source>
        <dbReference type="ARBA" id="ARBA00023136"/>
    </source>
</evidence>
<dbReference type="InterPro" id="IPR036396">
    <property type="entry name" value="Cyt_P450_sf"/>
</dbReference>
<dbReference type="Pfam" id="PF00067">
    <property type="entry name" value="p450"/>
    <property type="match status" value="1"/>
</dbReference>
<evidence type="ECO:0000256" key="2">
    <source>
        <dbReference type="ARBA" id="ARBA00004167"/>
    </source>
</evidence>
<dbReference type="InterPro" id="IPR001128">
    <property type="entry name" value="Cyt_P450"/>
</dbReference>
<evidence type="ECO:0000313" key="13">
    <source>
        <dbReference type="Proteomes" id="UP000054988"/>
    </source>
</evidence>
<dbReference type="InterPro" id="IPR050364">
    <property type="entry name" value="Cytochrome_P450_fung"/>
</dbReference>
<organism evidence="12 13">
    <name type="scientific">Moniliophthora roreri</name>
    <name type="common">Frosty pod rot fungus</name>
    <name type="synonym">Monilia roreri</name>
    <dbReference type="NCBI Taxonomy" id="221103"/>
    <lineage>
        <taxon>Eukaryota</taxon>
        <taxon>Fungi</taxon>
        <taxon>Dikarya</taxon>
        <taxon>Basidiomycota</taxon>
        <taxon>Agaricomycotina</taxon>
        <taxon>Agaricomycetes</taxon>
        <taxon>Agaricomycetidae</taxon>
        <taxon>Agaricales</taxon>
        <taxon>Marasmiineae</taxon>
        <taxon>Marasmiaceae</taxon>
        <taxon>Moniliophthora</taxon>
    </lineage>
</organism>
<dbReference type="GO" id="GO:0005506">
    <property type="term" value="F:iron ion binding"/>
    <property type="evidence" value="ECO:0007669"/>
    <property type="project" value="InterPro"/>
</dbReference>
<keyword evidence="4" id="KW-0349">Heme</keyword>
<gene>
    <name evidence="12" type="ORF">WG66_9779</name>
</gene>
<evidence type="ECO:0000256" key="9">
    <source>
        <dbReference type="ARBA" id="ARBA00023004"/>
    </source>
</evidence>
<evidence type="ECO:0000256" key="10">
    <source>
        <dbReference type="ARBA" id="ARBA00023033"/>
    </source>
</evidence>
<keyword evidence="10" id="KW-0503">Monooxygenase</keyword>
<comment type="subcellular location">
    <subcellularLocation>
        <location evidence="2">Membrane</location>
        <topology evidence="2">Single-pass membrane protein</topology>
    </subcellularLocation>
</comment>
<keyword evidence="6" id="KW-0479">Metal-binding</keyword>
<evidence type="ECO:0000313" key="12">
    <source>
        <dbReference type="EMBL" id="KTB37614.1"/>
    </source>
</evidence>
<keyword evidence="5" id="KW-0812">Transmembrane</keyword>
<dbReference type="AlphaFoldDB" id="A0A0W0FMR7"/>
<evidence type="ECO:0000256" key="4">
    <source>
        <dbReference type="ARBA" id="ARBA00022617"/>
    </source>
</evidence>
<keyword evidence="9" id="KW-0408">Iron</keyword>
<dbReference type="GO" id="GO:0020037">
    <property type="term" value="F:heme binding"/>
    <property type="evidence" value="ECO:0007669"/>
    <property type="project" value="InterPro"/>
</dbReference>
<dbReference type="Gene3D" id="1.10.630.10">
    <property type="entry name" value="Cytochrome P450"/>
    <property type="match status" value="1"/>
</dbReference>
<name>A0A0W0FMR7_MONRR</name>
<dbReference type="GO" id="GO:0004497">
    <property type="term" value="F:monooxygenase activity"/>
    <property type="evidence" value="ECO:0007669"/>
    <property type="project" value="UniProtKB-KW"/>
</dbReference>
<dbReference type="GO" id="GO:0016020">
    <property type="term" value="C:membrane"/>
    <property type="evidence" value="ECO:0007669"/>
    <property type="project" value="UniProtKB-SubCell"/>
</dbReference>